<sequence>MTNQSAQPLGPMPVPGGTRFAVHSTAERVELCLFDGADERRFAMTRDGDVWTATAPGTNHLYGYRAHGEYDPARNLWFDPAKLLVDPYAVELDRPFVQSPRLAAYGDDTADIVPRARVVPRLTDIPAPPLFRPGGLIYELNVRGFTMRHPAIPPEQRGTLAALAHPAVLDHLHKLGVAAVELMPITAAIDERHLPPLGLRNAWGYNPVVPMALCPERVPGGVAELVATVAALRQAGIGVILDLVFNHMGESDVYGGTLSFRGLDPEAYARTADGALINDAGTGNMLDASRPGVRAMILNALRHFARAGVDGFRFDLATVLARGPGFDAHAPIFAKIAADPVLSTRIMIAEPWDIGPGGYQLGNFPEHWLEWNDKYRDQVRRFWRGDGRAGDLATRIAGSADVFTGPTSRSVNFVAAHDGFTLADLVAYAGRHNHANGEDNRDGHGDEVSWSHGQEGPTDDPAILAARKASIRAMLATLFLSRGTPMLTAGDEFGRSQNGNNNGYAQDNETTWLNWETRDKALEDFVAQLSAFRRDMPLDWTDWLAGAEWRNLSGAPMTPEDWDRGNGFALHLPIGDEKLILRFDRSRSVSAIRGTLVES</sequence>
<comment type="caution">
    <text evidence="6">The sequence shown here is derived from an EMBL/GenBank/DDBJ whole genome shotgun (WGS) entry which is preliminary data.</text>
</comment>
<dbReference type="Proteomes" id="UP000074072">
    <property type="component" value="Unassembled WGS sequence"/>
</dbReference>
<dbReference type="InterPro" id="IPR004193">
    <property type="entry name" value="Glyco_hydro_13_N"/>
</dbReference>
<keyword evidence="2" id="KW-0378">Hydrolase</keyword>
<dbReference type="Pfam" id="PF02922">
    <property type="entry name" value="CBM_48"/>
    <property type="match status" value="1"/>
</dbReference>
<evidence type="ECO:0000256" key="3">
    <source>
        <dbReference type="ARBA" id="ARBA00023295"/>
    </source>
</evidence>
<evidence type="ECO:0000313" key="7">
    <source>
        <dbReference type="Proteomes" id="UP000074072"/>
    </source>
</evidence>
<evidence type="ECO:0000256" key="4">
    <source>
        <dbReference type="SAM" id="MobiDB-lite"/>
    </source>
</evidence>
<dbReference type="InterPro" id="IPR013783">
    <property type="entry name" value="Ig-like_fold"/>
</dbReference>
<protein>
    <submittedName>
        <fullName evidence="6">Glycogen debranching protein</fullName>
    </submittedName>
</protein>
<dbReference type="InterPro" id="IPR044505">
    <property type="entry name" value="GlgX_Isoamylase_N_E_set"/>
</dbReference>
<dbReference type="PATRIC" id="fig|33051.4.peg.1006"/>
<dbReference type="InterPro" id="IPR006047">
    <property type="entry name" value="GH13_cat_dom"/>
</dbReference>
<proteinExistence type="inferred from homology"/>
<dbReference type="InterPro" id="IPR017853">
    <property type="entry name" value="GH"/>
</dbReference>
<dbReference type="Gene3D" id="3.20.20.80">
    <property type="entry name" value="Glycosidases"/>
    <property type="match status" value="1"/>
</dbReference>
<evidence type="ECO:0000256" key="1">
    <source>
        <dbReference type="ARBA" id="ARBA00008061"/>
    </source>
</evidence>
<gene>
    <name evidence="6" type="ORF">SB4_17565</name>
</gene>
<dbReference type="NCBIfam" id="TIGR02100">
    <property type="entry name" value="glgX_debranch"/>
    <property type="match status" value="1"/>
</dbReference>
<comment type="similarity">
    <text evidence="1">Belongs to the glycosyl hydrolase 13 family.</text>
</comment>
<reference evidence="6 7" key="1">
    <citation type="journal article" date="2016" name="Front. Microbiol.">
        <title>Genomic Resource of Rice Seed Associated Bacteria.</title>
        <authorList>
            <person name="Midha S."/>
            <person name="Bansal K."/>
            <person name="Sharma S."/>
            <person name="Kumar N."/>
            <person name="Patil P.P."/>
            <person name="Chaudhry V."/>
            <person name="Patil P.B."/>
        </authorList>
    </citation>
    <scope>NUCLEOTIDE SEQUENCE [LARGE SCALE GENOMIC DNA]</scope>
    <source>
        <strain evidence="6 7">SB4</strain>
    </source>
</reference>
<feature type="region of interest" description="Disordered" evidence="4">
    <location>
        <begin position="434"/>
        <end position="460"/>
    </location>
</feature>
<dbReference type="OrthoDB" id="3236218at2"/>
<name>A0A147IJU4_9SPHN</name>
<dbReference type="InterPro" id="IPR011837">
    <property type="entry name" value="Glycogen_debranch_GlgX"/>
</dbReference>
<dbReference type="InterPro" id="IPR014756">
    <property type="entry name" value="Ig_E-set"/>
</dbReference>
<dbReference type="PANTHER" id="PTHR43002">
    <property type="entry name" value="GLYCOGEN DEBRANCHING ENZYME"/>
    <property type="match status" value="1"/>
</dbReference>
<dbReference type="CDD" id="cd11326">
    <property type="entry name" value="AmyAc_Glg_debranch"/>
    <property type="match status" value="1"/>
</dbReference>
<organism evidence="6 7">
    <name type="scientific">Sphingomonas sanguinis</name>
    <dbReference type="NCBI Taxonomy" id="33051"/>
    <lineage>
        <taxon>Bacteria</taxon>
        <taxon>Pseudomonadati</taxon>
        <taxon>Pseudomonadota</taxon>
        <taxon>Alphaproteobacteria</taxon>
        <taxon>Sphingomonadales</taxon>
        <taxon>Sphingomonadaceae</taxon>
        <taxon>Sphingomonas</taxon>
    </lineage>
</organism>
<dbReference type="SMART" id="SM00642">
    <property type="entry name" value="Aamy"/>
    <property type="match status" value="1"/>
</dbReference>
<feature type="compositionally biased region" description="Basic and acidic residues" evidence="4">
    <location>
        <begin position="435"/>
        <end position="449"/>
    </location>
</feature>
<accession>A0A147IJU4</accession>
<keyword evidence="3" id="KW-0326">Glycosidase</keyword>
<dbReference type="GO" id="GO:0004135">
    <property type="term" value="F:amylo-alpha-1,6-glucosidase activity"/>
    <property type="evidence" value="ECO:0007669"/>
    <property type="project" value="InterPro"/>
</dbReference>
<dbReference type="RefSeq" id="WP_058753598.1">
    <property type="nucleotide sequence ID" value="NZ_LDTE01000142.1"/>
</dbReference>
<dbReference type="SUPFAM" id="SSF51445">
    <property type="entry name" value="(Trans)glycosidases"/>
    <property type="match status" value="1"/>
</dbReference>
<dbReference type="SUPFAM" id="SSF81296">
    <property type="entry name" value="E set domains"/>
    <property type="match status" value="1"/>
</dbReference>
<feature type="domain" description="Glycosyl hydrolase family 13 catalytic" evidence="5">
    <location>
        <begin position="139"/>
        <end position="533"/>
    </location>
</feature>
<evidence type="ECO:0000313" key="6">
    <source>
        <dbReference type="EMBL" id="KTT94664.1"/>
    </source>
</evidence>
<dbReference type="EMBL" id="LDTE01000142">
    <property type="protein sequence ID" value="KTT94664.1"/>
    <property type="molecule type" value="Genomic_DNA"/>
</dbReference>
<dbReference type="AlphaFoldDB" id="A0A147IJU4"/>
<dbReference type="Gene3D" id="2.60.40.10">
    <property type="entry name" value="Immunoglobulins"/>
    <property type="match status" value="1"/>
</dbReference>
<evidence type="ECO:0000259" key="5">
    <source>
        <dbReference type="SMART" id="SM00642"/>
    </source>
</evidence>
<evidence type="ECO:0000256" key="2">
    <source>
        <dbReference type="ARBA" id="ARBA00022801"/>
    </source>
</evidence>
<dbReference type="GO" id="GO:0005980">
    <property type="term" value="P:glycogen catabolic process"/>
    <property type="evidence" value="ECO:0007669"/>
    <property type="project" value="InterPro"/>
</dbReference>
<dbReference type="CDD" id="cd02856">
    <property type="entry name" value="E_set_GDE_Isoamylase_N"/>
    <property type="match status" value="1"/>
</dbReference>